<accession>A0A2C9ZTU5</accession>
<organism evidence="6 7">
    <name type="scientific">Hymenobacter crusticola</name>
    <dbReference type="NCBI Taxonomy" id="1770526"/>
    <lineage>
        <taxon>Bacteria</taxon>
        <taxon>Pseudomonadati</taxon>
        <taxon>Bacteroidota</taxon>
        <taxon>Cytophagia</taxon>
        <taxon>Cytophagales</taxon>
        <taxon>Hymenobacteraceae</taxon>
        <taxon>Hymenobacter</taxon>
    </lineage>
</organism>
<evidence type="ECO:0000256" key="1">
    <source>
        <dbReference type="ARBA" id="ARBA00009186"/>
    </source>
</evidence>
<feature type="transmembrane region" description="Helical" evidence="4">
    <location>
        <begin position="486"/>
        <end position="510"/>
    </location>
</feature>
<feature type="transmembrane region" description="Helical" evidence="4">
    <location>
        <begin position="275"/>
        <end position="291"/>
    </location>
</feature>
<gene>
    <name evidence="6" type="ORF">BXP70_26630</name>
</gene>
<name>A0A2C9ZTU5_9BACT</name>
<reference evidence="6 7" key="1">
    <citation type="submission" date="2017-01" db="EMBL/GenBank/DDBJ databases">
        <title>A new Hymenobacter.</title>
        <authorList>
            <person name="Liang Y."/>
            <person name="Feng F."/>
        </authorList>
    </citation>
    <scope>NUCLEOTIDE SEQUENCE [LARGE SCALE GENOMIC DNA]</scope>
    <source>
        <strain evidence="6">MIMBbqt21</strain>
    </source>
</reference>
<dbReference type="GO" id="GO:0017004">
    <property type="term" value="P:cytochrome complex assembly"/>
    <property type="evidence" value="ECO:0007669"/>
    <property type="project" value="UniProtKB-KW"/>
</dbReference>
<evidence type="ECO:0000256" key="4">
    <source>
        <dbReference type="SAM" id="Phobius"/>
    </source>
</evidence>
<feature type="transmembrane region" description="Helical" evidence="4">
    <location>
        <begin position="52"/>
        <end position="71"/>
    </location>
</feature>
<keyword evidence="4" id="KW-0472">Membrane</keyword>
<proteinExistence type="inferred from homology"/>
<dbReference type="EMBL" id="MTSE01000035">
    <property type="protein sequence ID" value="OUJ69343.1"/>
    <property type="molecule type" value="Genomic_DNA"/>
</dbReference>
<feature type="transmembrane region" description="Helical" evidence="4">
    <location>
        <begin position="203"/>
        <end position="222"/>
    </location>
</feature>
<feature type="transmembrane region" description="Helical" evidence="4">
    <location>
        <begin position="337"/>
        <end position="358"/>
    </location>
</feature>
<dbReference type="GO" id="GO:0020037">
    <property type="term" value="F:heme binding"/>
    <property type="evidence" value="ECO:0007669"/>
    <property type="project" value="InterPro"/>
</dbReference>
<dbReference type="PRINTS" id="PR01410">
    <property type="entry name" value="CCBIOGENESIS"/>
</dbReference>
<dbReference type="Proteomes" id="UP000194873">
    <property type="component" value="Unassembled WGS sequence"/>
</dbReference>
<evidence type="ECO:0000313" key="6">
    <source>
        <dbReference type="EMBL" id="OUJ69343.1"/>
    </source>
</evidence>
<protein>
    <submittedName>
        <fullName evidence="6">Cytochrome C biogenesis protein</fullName>
    </submittedName>
</protein>
<feature type="transmembrane region" description="Helical" evidence="4">
    <location>
        <begin position="428"/>
        <end position="448"/>
    </location>
</feature>
<dbReference type="InterPro" id="IPR002541">
    <property type="entry name" value="Cyt_c_assembly"/>
</dbReference>
<evidence type="ECO:0000313" key="7">
    <source>
        <dbReference type="Proteomes" id="UP000194873"/>
    </source>
</evidence>
<evidence type="ECO:0000256" key="2">
    <source>
        <dbReference type="ARBA" id="ARBA00022748"/>
    </source>
</evidence>
<feature type="domain" description="Cytochrome c assembly protein" evidence="5">
    <location>
        <begin position="109"/>
        <end position="321"/>
    </location>
</feature>
<comment type="caution">
    <text evidence="6">The sequence shown here is derived from an EMBL/GenBank/DDBJ whole genome shotgun (WGS) entry which is preliminary data.</text>
</comment>
<feature type="transmembrane region" description="Helical" evidence="4">
    <location>
        <begin position="234"/>
        <end position="255"/>
    </location>
</feature>
<feature type="transmembrane region" description="Helical" evidence="4">
    <location>
        <begin position="378"/>
        <end position="408"/>
    </location>
</feature>
<evidence type="ECO:0000256" key="3">
    <source>
        <dbReference type="SAM" id="MobiDB-lite"/>
    </source>
</evidence>
<feature type="transmembrane region" description="Helical" evidence="4">
    <location>
        <begin position="298"/>
        <end position="317"/>
    </location>
</feature>
<keyword evidence="2" id="KW-0201">Cytochrome c-type biogenesis</keyword>
<feature type="transmembrane region" description="Helical" evidence="4">
    <location>
        <begin position="130"/>
        <end position="153"/>
    </location>
</feature>
<dbReference type="GO" id="GO:0016020">
    <property type="term" value="C:membrane"/>
    <property type="evidence" value="ECO:0007669"/>
    <property type="project" value="InterPro"/>
</dbReference>
<dbReference type="InterPro" id="IPR003567">
    <property type="entry name" value="Cyt_c_biogenesis"/>
</dbReference>
<dbReference type="PANTHER" id="PTHR43653">
    <property type="entry name" value="CYTOCHROME C ASSEMBLY PROTEIN-RELATED"/>
    <property type="match status" value="1"/>
</dbReference>
<dbReference type="Pfam" id="PF01578">
    <property type="entry name" value="Cytochrom_C_asm"/>
    <property type="match status" value="1"/>
</dbReference>
<keyword evidence="7" id="KW-1185">Reference proteome</keyword>
<feature type="transmembrane region" description="Helical" evidence="4">
    <location>
        <begin position="12"/>
        <end position="31"/>
    </location>
</feature>
<dbReference type="RefSeq" id="WP_086597159.1">
    <property type="nucleotide sequence ID" value="NZ_MTSE01000035.1"/>
</dbReference>
<feature type="transmembrane region" description="Helical" evidence="4">
    <location>
        <begin position="460"/>
        <end position="480"/>
    </location>
</feature>
<dbReference type="GO" id="GO:0015232">
    <property type="term" value="F:heme transmembrane transporter activity"/>
    <property type="evidence" value="ECO:0007669"/>
    <property type="project" value="InterPro"/>
</dbReference>
<evidence type="ECO:0000259" key="5">
    <source>
        <dbReference type="Pfam" id="PF01578"/>
    </source>
</evidence>
<keyword evidence="4" id="KW-0812">Transmembrane</keyword>
<comment type="similarity">
    <text evidence="1">Belongs to the CcmF/CycK/Ccl1/NrfE/CcsA family.</text>
</comment>
<dbReference type="PANTHER" id="PTHR43653:SF1">
    <property type="entry name" value="CYTOCHROME C-TYPE BIOGENESIS PROTEIN CCMF"/>
    <property type="match status" value="1"/>
</dbReference>
<sequence length="870" mass="96527">MLNTFIGDLGHFSVIVAFVAATVAAYSYYMAARNQPLGEADAAWLRLARGSFLVHGAAVLSIVTCLFTIIYTHRYEYYYAWSHSSNHLPVYYMISCFWEGQEGSFLLWIFWQVCLGLAIMRFNKRWEAPVMAIFAGVQLFLTSMILGVVLLNVKIGSSPFILLRDFLTDAPFIQSNPNFIPKDGTGLNPLLQNYWMVIHPPTLFLGFALTLVPFAFAIAGLWKGEFSKWVKPALPWALFGGLVLGIGIMMGAYWAYETLNFGGYWNWDPVENAVYIPWLVLVAAIHGMVLWQRSKTALRTSFVLVITTFLLVLYATFLTRSGVLGNASVHSFTDLGLSGQLIIYLAAFVVLAIGLLIWRWKEIPVSDKELTTYNPELWVFVGATVLCLGAFQVLVTTSIPVYNAFLGFIGIKSNLALPADQIAHYTKIQLWMGVFVALLAGVAQIMWWQKNDKASLANSLTVPGILTLLGAALVILLVQYNKLHMSAVYIVLLTTALFGVLANLSMVLTLVKRKVSLSGGGVAHIGIALMLLGILASAGYSNIISKNSSGLVYSKEFSEDINQDNVLLWRNESAPMDGYDVTYSGQYFDVPGLPEYVNKELLFHTDDEYKALARADIKQGNKVYYKAGDTLEVRPENTYYRVEYKDKKTGKAFTLFPRAQANEEMGGGENGLLASPDIKKFWNHDIYSHISATPDPRKEKDWSEVKEHVLSVGDTIFLNDYFAVLRAVEPAQETAGLGLKPGDLAIQGDFIVSGEKKSYHVHPVFVVRNRLIGRVADEVEDLGLRVAFLNVDPTSKKFTFGVSTTQKDYIILKAVEKPFINLLWSGTLLMGLGFGMAMVKRRREASVSSQAPGTAVPLKTRSSKASRQVA</sequence>
<feature type="transmembrane region" description="Helical" evidence="4">
    <location>
        <begin position="522"/>
        <end position="540"/>
    </location>
</feature>
<feature type="region of interest" description="Disordered" evidence="3">
    <location>
        <begin position="850"/>
        <end position="870"/>
    </location>
</feature>
<dbReference type="OrthoDB" id="9761451at2"/>
<dbReference type="AlphaFoldDB" id="A0A2C9ZTU5"/>
<keyword evidence="4" id="KW-1133">Transmembrane helix</keyword>